<dbReference type="Proteomes" id="UP000234412">
    <property type="component" value="Unassembled WGS sequence"/>
</dbReference>
<name>A0A2N4YT42_KLEVA</name>
<protein>
    <submittedName>
        <fullName evidence="1">TolA family protein</fullName>
    </submittedName>
</protein>
<dbReference type="SUPFAM" id="SSF74653">
    <property type="entry name" value="TolA/TonB C-terminal domain"/>
    <property type="match status" value="1"/>
</dbReference>
<dbReference type="GO" id="GO:0043213">
    <property type="term" value="P:bacteriocin transport"/>
    <property type="evidence" value="ECO:0007669"/>
    <property type="project" value="InterPro"/>
</dbReference>
<accession>A0A2N4YT42</accession>
<dbReference type="GO" id="GO:0019534">
    <property type="term" value="F:toxin transmembrane transporter activity"/>
    <property type="evidence" value="ECO:0007669"/>
    <property type="project" value="InterPro"/>
</dbReference>
<dbReference type="AlphaFoldDB" id="A0A2N4YT42"/>
<organism evidence="1 2">
    <name type="scientific">Klebsiella variicola</name>
    <dbReference type="NCBI Taxonomy" id="244366"/>
    <lineage>
        <taxon>Bacteria</taxon>
        <taxon>Pseudomonadati</taxon>
        <taxon>Pseudomonadota</taxon>
        <taxon>Gammaproteobacteria</taxon>
        <taxon>Enterobacterales</taxon>
        <taxon>Enterobacteriaceae</taxon>
        <taxon>Klebsiella/Raoultella group</taxon>
        <taxon>Klebsiella</taxon>
        <taxon>Klebsiella pneumoniae complex</taxon>
    </lineage>
</organism>
<dbReference type="PROSITE" id="PS51257">
    <property type="entry name" value="PROKAR_LIPOPROTEIN"/>
    <property type="match status" value="1"/>
</dbReference>
<dbReference type="GO" id="GO:0016020">
    <property type="term" value="C:membrane"/>
    <property type="evidence" value="ECO:0007669"/>
    <property type="project" value="InterPro"/>
</dbReference>
<sequence length="130" mass="14401">MKKRVMPVMLLAVLSGCAPLHPSDCHKTSALGSCSSGRFSDEDEYGQQARAIKNALEAQLADRYAWHGKKCRLHLEFTRDGKLEKIDAVEGNKAYCAALREAAARATFPAFTSQQVYDAFARSRFNMQGD</sequence>
<reference evidence="1 2" key="2">
    <citation type="submission" date="2018-01" db="EMBL/GenBank/DDBJ databases">
        <title>Genomic study of Klebsiella pneumoniae.</title>
        <authorList>
            <person name="Yang Y."/>
            <person name="Bicalho R."/>
        </authorList>
    </citation>
    <scope>NUCLEOTIDE SEQUENCE [LARGE SCALE GENOMIC DNA]</scope>
    <source>
        <strain evidence="1 2">A8</strain>
    </source>
</reference>
<gene>
    <name evidence="1" type="ORF">CWN47_29385</name>
</gene>
<dbReference type="Pfam" id="PF06519">
    <property type="entry name" value="TolA"/>
    <property type="match status" value="1"/>
</dbReference>
<dbReference type="InterPro" id="IPR014161">
    <property type="entry name" value="Tol-Pal_TolA"/>
</dbReference>
<proteinExistence type="predicted"/>
<reference evidence="1 2" key="1">
    <citation type="submission" date="2017-11" db="EMBL/GenBank/DDBJ databases">
        <authorList>
            <person name="Han C.G."/>
        </authorList>
    </citation>
    <scope>NUCLEOTIDE SEQUENCE [LARGE SCALE GENOMIC DNA]</scope>
    <source>
        <strain evidence="1 2">A8</strain>
    </source>
</reference>
<dbReference type="EMBL" id="PIDP01001555">
    <property type="protein sequence ID" value="PLM90730.1"/>
    <property type="molecule type" value="Genomic_DNA"/>
</dbReference>
<evidence type="ECO:0000313" key="1">
    <source>
        <dbReference type="EMBL" id="PLM90730.1"/>
    </source>
</evidence>
<dbReference type="Gene3D" id="3.30.1150.10">
    <property type="match status" value="1"/>
</dbReference>
<comment type="caution">
    <text evidence="1">The sequence shown here is derived from an EMBL/GenBank/DDBJ whole genome shotgun (WGS) entry which is preliminary data.</text>
</comment>
<dbReference type="RefSeq" id="WP_109956062.1">
    <property type="nucleotide sequence ID" value="NZ_JAQOEF010000009.1"/>
</dbReference>
<evidence type="ECO:0000313" key="2">
    <source>
        <dbReference type="Proteomes" id="UP000234412"/>
    </source>
</evidence>